<dbReference type="EMBL" id="MVHR01000040">
    <property type="protein sequence ID" value="ORA69993.1"/>
    <property type="molecule type" value="Genomic_DNA"/>
</dbReference>
<sequence length="417" mass="42391">MIALMPVVSNDVAADLQHSATAVQQRVVELASTDYAVNPLQTWLDVFTNAAANLQTIGADWMAQGPAILAQQVAANWIEYASLYLGSYQSAANGALSFYTTVPGDPGNPEVIATDFWPTVTTALADLQSGQIAAGIDRFGWAFFSAPITKIFQPMENTLNIPIYLTQNLANATHQLLATPPYLSSVIDYLGAFALFDFQPALTNSLGNSLQTAYDAFAAGDMLDGVLNLLNTPGAVANGLINGADGIGGRAGGLLTPEVGLTGTGGLLPIFATWGPQQIAKVIVAPGAVNITTGGSLATAWGSFLNMAASGWPSPNEIVNNILNVFRTYGGLSGLGSAANVGGVASAAAAMSAQLPGLSVGVVKGFDPAAVTSIAGSLGPSLAAEVAGSLGANLAGSLATTLSVDLSRVALHILSAL</sequence>
<gene>
    <name evidence="1" type="ORF">BST25_20295</name>
</gene>
<comment type="caution">
    <text evidence="1">The sequence shown here is derived from an EMBL/GenBank/DDBJ whole genome shotgun (WGS) entry which is preliminary data.</text>
</comment>
<accession>A0A1X0DC73</accession>
<organism evidence="1 2">
    <name type="scientific">Mycobacterium heidelbergense</name>
    <dbReference type="NCBI Taxonomy" id="53376"/>
    <lineage>
        <taxon>Bacteria</taxon>
        <taxon>Bacillati</taxon>
        <taxon>Actinomycetota</taxon>
        <taxon>Actinomycetes</taxon>
        <taxon>Mycobacteriales</taxon>
        <taxon>Mycobacteriaceae</taxon>
        <taxon>Mycobacterium</taxon>
        <taxon>Mycobacterium simiae complex</taxon>
    </lineage>
</organism>
<name>A0A1X0DC73_MYCHE</name>
<dbReference type="RefSeq" id="WP_232065851.1">
    <property type="nucleotide sequence ID" value="NZ_AP022615.1"/>
</dbReference>
<protein>
    <submittedName>
        <fullName evidence="1">Uncharacterized protein</fullName>
    </submittedName>
</protein>
<evidence type="ECO:0000313" key="2">
    <source>
        <dbReference type="Proteomes" id="UP000192566"/>
    </source>
</evidence>
<proteinExistence type="predicted"/>
<dbReference type="Proteomes" id="UP000192566">
    <property type="component" value="Unassembled WGS sequence"/>
</dbReference>
<keyword evidence="2" id="KW-1185">Reference proteome</keyword>
<evidence type="ECO:0000313" key="1">
    <source>
        <dbReference type="EMBL" id="ORA69993.1"/>
    </source>
</evidence>
<dbReference type="AlphaFoldDB" id="A0A1X0DC73"/>
<reference evidence="1 2" key="1">
    <citation type="submission" date="2017-02" db="EMBL/GenBank/DDBJ databases">
        <title>The new phylogeny of genus Mycobacterium.</title>
        <authorList>
            <person name="Tortoli E."/>
            <person name="Trovato A."/>
            <person name="Cirillo D.M."/>
        </authorList>
    </citation>
    <scope>NUCLEOTIDE SEQUENCE [LARGE SCALE GENOMIC DNA]</scope>
    <source>
        <strain evidence="1 2">DSM 44471</strain>
    </source>
</reference>
<dbReference type="STRING" id="53376.BST25_20295"/>